<dbReference type="InterPro" id="IPR001650">
    <property type="entry name" value="Helicase_C-like"/>
</dbReference>
<dbReference type="PANTHER" id="PTHR47957">
    <property type="entry name" value="ATP-DEPENDENT HELICASE HRQ1"/>
    <property type="match status" value="1"/>
</dbReference>
<dbReference type="SUPFAM" id="SSF52540">
    <property type="entry name" value="P-loop containing nucleoside triphosphate hydrolases"/>
    <property type="match status" value="2"/>
</dbReference>
<dbReference type="InterPro" id="IPR011545">
    <property type="entry name" value="DEAD/DEAH_box_helicase_dom"/>
</dbReference>
<evidence type="ECO:0000259" key="3">
    <source>
        <dbReference type="PROSITE" id="PS51192"/>
    </source>
</evidence>
<protein>
    <submittedName>
        <fullName evidence="4">DEAD/DEAH box helicase domain-containing protein</fullName>
    </submittedName>
</protein>
<dbReference type="InterPro" id="IPR027417">
    <property type="entry name" value="P-loop_NTPase"/>
</dbReference>
<dbReference type="GO" id="GO:0005524">
    <property type="term" value="F:ATP binding"/>
    <property type="evidence" value="ECO:0007669"/>
    <property type="project" value="UniProtKB-KW"/>
</dbReference>
<dbReference type="RefSeq" id="WP_244185202.1">
    <property type="nucleotide sequence ID" value="NZ_QAOG01000002.1"/>
</dbReference>
<evidence type="ECO:0000313" key="5">
    <source>
        <dbReference type="Proteomes" id="UP000244189"/>
    </source>
</evidence>
<dbReference type="SMART" id="SM00487">
    <property type="entry name" value="DEXDc"/>
    <property type="match status" value="1"/>
</dbReference>
<keyword evidence="5" id="KW-1185">Reference proteome</keyword>
<dbReference type="Pfam" id="PF09369">
    <property type="entry name" value="MZB"/>
    <property type="match status" value="1"/>
</dbReference>
<dbReference type="GO" id="GO:0043138">
    <property type="term" value="F:3'-5' DNA helicase activity"/>
    <property type="evidence" value="ECO:0007669"/>
    <property type="project" value="TreeGrafter"/>
</dbReference>
<dbReference type="Proteomes" id="UP000244189">
    <property type="component" value="Unassembled WGS sequence"/>
</dbReference>
<dbReference type="PANTHER" id="PTHR47957:SF3">
    <property type="entry name" value="ATP-DEPENDENT HELICASE HRQ1"/>
    <property type="match status" value="1"/>
</dbReference>
<evidence type="ECO:0000256" key="1">
    <source>
        <dbReference type="ARBA" id="ARBA00022741"/>
    </source>
</evidence>
<evidence type="ECO:0000256" key="2">
    <source>
        <dbReference type="ARBA" id="ARBA00022840"/>
    </source>
</evidence>
<organism evidence="4 5">
    <name type="scientific">Sphingomonas aurantiaca</name>
    <dbReference type="NCBI Taxonomy" id="185949"/>
    <lineage>
        <taxon>Bacteria</taxon>
        <taxon>Pseudomonadati</taxon>
        <taxon>Pseudomonadota</taxon>
        <taxon>Alphaproteobacteria</taxon>
        <taxon>Sphingomonadales</taxon>
        <taxon>Sphingomonadaceae</taxon>
        <taxon>Sphingomonas</taxon>
    </lineage>
</organism>
<comment type="caution">
    <text evidence="4">The sequence shown here is derived from an EMBL/GenBank/DDBJ whole genome shotgun (WGS) entry which is preliminary data.</text>
</comment>
<dbReference type="Pfam" id="PF00271">
    <property type="entry name" value="Helicase_C"/>
    <property type="match status" value="1"/>
</dbReference>
<dbReference type="GO" id="GO:0003676">
    <property type="term" value="F:nucleic acid binding"/>
    <property type="evidence" value="ECO:0007669"/>
    <property type="project" value="InterPro"/>
</dbReference>
<gene>
    <name evidence="4" type="ORF">C8J26_1413</name>
</gene>
<name>A0A2T5GP35_9SPHN</name>
<keyword evidence="1" id="KW-0547">Nucleotide-binding</keyword>
<dbReference type="GO" id="GO:0006289">
    <property type="term" value="P:nucleotide-excision repair"/>
    <property type="evidence" value="ECO:0007669"/>
    <property type="project" value="TreeGrafter"/>
</dbReference>
<evidence type="ECO:0000313" key="4">
    <source>
        <dbReference type="EMBL" id="PTQ61092.1"/>
    </source>
</evidence>
<keyword evidence="4" id="KW-0378">Hydrolase</keyword>
<proteinExistence type="predicted"/>
<dbReference type="PROSITE" id="PS51192">
    <property type="entry name" value="HELICASE_ATP_BIND_1"/>
    <property type="match status" value="1"/>
</dbReference>
<dbReference type="GO" id="GO:0036297">
    <property type="term" value="P:interstrand cross-link repair"/>
    <property type="evidence" value="ECO:0007669"/>
    <property type="project" value="TreeGrafter"/>
</dbReference>
<dbReference type="InterPro" id="IPR018973">
    <property type="entry name" value="MZB"/>
</dbReference>
<feature type="domain" description="Helicase ATP-binding" evidence="3">
    <location>
        <begin position="106"/>
        <end position="403"/>
    </location>
</feature>
<dbReference type="InterPro" id="IPR014001">
    <property type="entry name" value="Helicase_ATP-bd"/>
</dbReference>
<dbReference type="SMART" id="SM00490">
    <property type="entry name" value="HELICc"/>
    <property type="match status" value="1"/>
</dbReference>
<dbReference type="EMBL" id="QAOG01000002">
    <property type="protein sequence ID" value="PTQ61092.1"/>
    <property type="molecule type" value="Genomic_DNA"/>
</dbReference>
<reference evidence="4 5" key="1">
    <citation type="submission" date="2018-04" db="EMBL/GenBank/DDBJ databases">
        <title>Genomic Encyclopedia of Type Strains, Phase III (KMG-III): the genomes of soil and plant-associated and newly described type strains.</title>
        <authorList>
            <person name="Whitman W."/>
        </authorList>
    </citation>
    <scope>NUCLEOTIDE SEQUENCE [LARGE SCALE GENOMIC DNA]</scope>
    <source>
        <strain evidence="4 5">MA101b</strain>
    </source>
</reference>
<dbReference type="Gene3D" id="3.40.50.300">
    <property type="entry name" value="P-loop containing nucleotide triphosphate hydrolases"/>
    <property type="match status" value="2"/>
</dbReference>
<accession>A0A2T5GP35</accession>
<dbReference type="Pfam" id="PF00270">
    <property type="entry name" value="DEAD"/>
    <property type="match status" value="1"/>
</dbReference>
<sequence length="1821" mass="198897">MKIANPRTVNDYVVEAYRRYYDTAFWMRDPGIMAERRRLLNEPGVMAQDPLLEAVPVYPSVEPAVDVALRAGLPANAAAQLGTIIFGRNDINLREHQAQALEYALKGDSEGRSNVVVTSGTGSGKTESFLLPLIGQILAERIGRSRGEPVTRWWEKALEKTDKRWSHLRSDSRSPVTPAVRAMILYPTNALVEDQVARLRLAAMRAVDGRGVPLFYFGRYTGATLGGTRLPPPVLKSADRDRVNKVGQQVRDLAREAQKLRSALEAAGEPDSDVLEAVAQFSDPTCGEMLTRWDMIASAPDILITNTSMLNIMLMRQLEAPIFEQTRDWLRREDDAVFTLVVDELHSYRGTQGTEVALVVRNLLDRLGLDASSPKLRCIGTSASLEGEAGKEYLQQFFGVDRAKFVVLPGKPLQFDAPLPVDTAPFMERAEALLGSNIDDRQKAVADICTSISPREALAAACRVAGKGSDGVVRPVAMHRLAATLLGENAPEGALDVFLAACKAEPNGSFEAPKPTFRSHAFMRQVQGIWACSNPCCTEVPTEETSPSRKIGRLFKTPAMKCQCGGQVLELLYCYDCGEAFLGGFVVPPPPGHDWDSDGVAFLEPTRPGSTAVPPGMVFERSNREFRWYWPGGQLQQGNTKWTHQGAGEDNKTYTFSFAAGHLDPRVGLIRPASGEEDQTGVIYVAPRDSGVAGLPECCPRCSSDKKYFNGQALERFYSGSVETPIRGLRTGLNATTQLVADRSAVAISDDGKPEKMIAFTDSRDDAADLAAGLELYHFRDLARQMVQSEIQVGDLPSGEQLVELARAVGAGLNAEQARQRDAAEAACPGVWQAARLTMADMAEDREIALLSRLDTLASAPGKSLSLVVTSIRDRMARSGINPAGTAQSVDFYNGAKWWRYFDRPAGASWDELSVDAKKPGLDYYTQHCGAHVATSLFDRAGRDLESMGLGYIGVSGDHSSALGMPRSHADGIVANVVRTLGYSKLFTGSGKSRTSVNAPPNARTYIEKAAARLQRSAMELQTAVYDRLRELGAINENWLLNTDNYASSKIELRPAPETGAQRCSNCSRVGMIFPVPVCTTDYCQSTSFEPVNDTGEDYYSWAALDQPHRLTTKELTGQTKPLSEQRLRQRLFKGQAFVGDESEQTHGIDVLSVTTTMEVGVDIGSLKLVMMANMPPQRFNYQQRVGRAGRAGQAFSYAITVSRGAAHDDYYFNHPERITGDVPPQPKLDLSRVEIIQRVAASEALRRAFLALPTPPVPGFDSVHGPFGAANDWKDTYRDDVAAWLANSPAPRDVVNRLVVFAPNSDDFAPAVERYLREELVSRIDATVSDGRYVQDDLSHRLAVAGLLPMFGFPTNVRSIFWDKAGKNAESSALSDRPLDHAIWAFSPGAEIPKDKQLFTACGFVVKRDGHSGTYNEEGPLGVSLGYTRCIEPDCGSIAFGTATTCAVCGNESLDFRVYQPRGFMAHWHARDYDGRRSRGPALPPPVLSFEPAYTEDSACGPLRLAFKKDAIAIINDNEGKLYEFIREEPSKVVVRDATYRDPLVPKNMPTETFARGAIGAVFTTDVLSCYFHGATGIGRNGIIDVTEQHSARPALASFAEFMKQAVAFELDVSPDEFRVGRQVLSVEGTRTEQIFLADALENGAGYARMASEPASLADWLGKHYASVKQSWLSFSHADSCDRSCPDCLRNYGNRFSHGLLDWRLALDLAEVALGIPLDTSRWLRGVDDGPVKAFMGLAGQSGVNASVELMGGMVAISVGGKGLILSHPLWHVVEGLLQPAQIAALDLFRSAHGQGAQMSFVDVRDFAARPATYLLRLQA</sequence>
<keyword evidence="2" id="KW-0067">ATP-binding</keyword>
<keyword evidence="4" id="KW-0347">Helicase</keyword>